<dbReference type="Gene3D" id="3.40.390.10">
    <property type="entry name" value="Collagenase (Catalytic Domain)"/>
    <property type="match status" value="1"/>
</dbReference>
<dbReference type="OrthoDB" id="127762at2"/>
<comment type="caution">
    <text evidence="3">The sequence shown here is derived from an EMBL/GenBank/DDBJ whole genome shotgun (WGS) entry which is preliminary data.</text>
</comment>
<evidence type="ECO:0000313" key="3">
    <source>
        <dbReference type="EMBL" id="PZX10638.1"/>
    </source>
</evidence>
<accession>A0A2W7MRV3</accession>
<reference evidence="3 4" key="1">
    <citation type="submission" date="2018-06" db="EMBL/GenBank/DDBJ databases">
        <title>Genomic Encyclopedia of Archaeal and Bacterial Type Strains, Phase II (KMG-II): from individual species to whole genera.</title>
        <authorList>
            <person name="Goeker M."/>
        </authorList>
    </citation>
    <scope>NUCLEOTIDE SEQUENCE [LARGE SCALE GENOMIC DNA]</scope>
    <source>
        <strain evidence="3 4">DSM 6779</strain>
    </source>
</reference>
<dbReference type="Proteomes" id="UP000249239">
    <property type="component" value="Unassembled WGS sequence"/>
</dbReference>
<dbReference type="AlphaFoldDB" id="A0A2W7MRV3"/>
<dbReference type="Pfam" id="PF16217">
    <property type="entry name" value="M64_N"/>
    <property type="match status" value="1"/>
</dbReference>
<keyword evidence="4" id="KW-1185">Reference proteome</keyword>
<dbReference type="InterPro" id="IPR032625">
    <property type="entry name" value="M64_N"/>
</dbReference>
<gene>
    <name evidence="3" type="ORF">LX69_03308</name>
</gene>
<name>A0A2W7MRV3_9BACT</name>
<keyword evidence="1" id="KW-0732">Signal</keyword>
<dbReference type="EMBL" id="QKZK01000048">
    <property type="protein sequence ID" value="PZX10638.1"/>
    <property type="molecule type" value="Genomic_DNA"/>
</dbReference>
<dbReference type="GO" id="GO:0008237">
    <property type="term" value="F:metallopeptidase activity"/>
    <property type="evidence" value="ECO:0007669"/>
    <property type="project" value="InterPro"/>
</dbReference>
<sequence length="426" mass="47696">MRFPIFILLNFASVLLGSCTATTPFDSLFYRRTLRLDFQLAGDAHSAQAFYGALRDESQWGGSRSQLIDRTGWGAYRVVMLSAAGDTLYTRGFCTLFQEWQSTAEASTLARAFQQSVVMPYPRRPVVVHIEERRADNLFHPILQLSVQPDTPAIIRDAPVVGQPVEVMINGDAAACVDVVFVAEGYTAQRQEQFLLDVHRMSEYLFTMEPFRRHQSRFNVRAVKVVSPDGGTDDPLNHHWVNTPFQSSFNGLGIDRYLLTEQMFMLRDAVAGVPGDVVVLLVDSPLYGGAGIYNHFVVATAHHAQSLPVFVHEMGHALAGLADEYYDSEVSYPDFIDKTKEPWYPNITTLVDFDCKWKHLLAPSIPVPTPDIPEWRNHVGVFEGAAYSAKGIYRPASDCRMKNNTAPGFCPVCQQAIEKIINQLTQ</sequence>
<organism evidence="3 4">
    <name type="scientific">Breznakibacter xylanolyticus</name>
    <dbReference type="NCBI Taxonomy" id="990"/>
    <lineage>
        <taxon>Bacteria</taxon>
        <taxon>Pseudomonadati</taxon>
        <taxon>Bacteroidota</taxon>
        <taxon>Bacteroidia</taxon>
        <taxon>Marinilabiliales</taxon>
        <taxon>Marinilabiliaceae</taxon>
        <taxon>Breznakibacter</taxon>
    </lineage>
</organism>
<dbReference type="RefSeq" id="WP_111447088.1">
    <property type="nucleotide sequence ID" value="NZ_QKZK01000048.1"/>
</dbReference>
<protein>
    <submittedName>
        <fullName evidence="3">Peptidase M64-like protein</fullName>
    </submittedName>
</protein>
<dbReference type="PROSITE" id="PS51257">
    <property type="entry name" value="PROKAR_LIPOPROTEIN"/>
    <property type="match status" value="1"/>
</dbReference>
<evidence type="ECO:0000313" key="4">
    <source>
        <dbReference type="Proteomes" id="UP000249239"/>
    </source>
</evidence>
<dbReference type="InterPro" id="IPR038171">
    <property type="entry name" value="M64_N_sf"/>
</dbReference>
<dbReference type="Pfam" id="PF09471">
    <property type="entry name" value="Peptidase_M64"/>
    <property type="match status" value="2"/>
</dbReference>
<feature type="domain" description="Peptidase M64 N-terminal" evidence="2">
    <location>
        <begin position="25"/>
        <end position="140"/>
    </location>
</feature>
<evidence type="ECO:0000259" key="2">
    <source>
        <dbReference type="Pfam" id="PF16217"/>
    </source>
</evidence>
<feature type="signal peptide" evidence="1">
    <location>
        <begin position="1"/>
        <end position="21"/>
    </location>
</feature>
<dbReference type="InterPro" id="IPR019026">
    <property type="entry name" value="Peptidase_M64_IgA"/>
</dbReference>
<proteinExistence type="predicted"/>
<evidence type="ECO:0000256" key="1">
    <source>
        <dbReference type="SAM" id="SignalP"/>
    </source>
</evidence>
<feature type="chain" id="PRO_5016160110" evidence="1">
    <location>
        <begin position="22"/>
        <end position="426"/>
    </location>
</feature>
<dbReference type="InterPro" id="IPR024079">
    <property type="entry name" value="MetalloPept_cat_dom_sf"/>
</dbReference>
<dbReference type="Gene3D" id="2.60.40.3250">
    <property type="entry name" value="Peptidase M64, N-terminal domain"/>
    <property type="match status" value="1"/>
</dbReference>